<protein>
    <submittedName>
        <fullName evidence="2">Uncharacterized protein</fullName>
    </submittedName>
</protein>
<dbReference type="Proteomes" id="UP001154282">
    <property type="component" value="Unassembled WGS sequence"/>
</dbReference>
<dbReference type="EMBL" id="CAMGYJ010000010">
    <property type="protein sequence ID" value="CAI0553981.1"/>
    <property type="molecule type" value="Genomic_DNA"/>
</dbReference>
<feature type="non-terminal residue" evidence="2">
    <location>
        <position position="69"/>
    </location>
</feature>
<proteinExistence type="predicted"/>
<name>A0AAV0R9T6_9ROSI</name>
<reference evidence="2" key="1">
    <citation type="submission" date="2022-08" db="EMBL/GenBank/DDBJ databases">
        <authorList>
            <person name="Gutierrez-Valencia J."/>
        </authorList>
    </citation>
    <scope>NUCLEOTIDE SEQUENCE</scope>
</reference>
<evidence type="ECO:0000256" key="1">
    <source>
        <dbReference type="SAM" id="MobiDB-lite"/>
    </source>
</evidence>
<comment type="caution">
    <text evidence="2">The sequence shown here is derived from an EMBL/GenBank/DDBJ whole genome shotgun (WGS) entry which is preliminary data.</text>
</comment>
<evidence type="ECO:0000313" key="2">
    <source>
        <dbReference type="EMBL" id="CAI0553981.1"/>
    </source>
</evidence>
<organism evidence="2 3">
    <name type="scientific">Linum tenue</name>
    <dbReference type="NCBI Taxonomy" id="586396"/>
    <lineage>
        <taxon>Eukaryota</taxon>
        <taxon>Viridiplantae</taxon>
        <taxon>Streptophyta</taxon>
        <taxon>Embryophyta</taxon>
        <taxon>Tracheophyta</taxon>
        <taxon>Spermatophyta</taxon>
        <taxon>Magnoliopsida</taxon>
        <taxon>eudicotyledons</taxon>
        <taxon>Gunneridae</taxon>
        <taxon>Pentapetalae</taxon>
        <taxon>rosids</taxon>
        <taxon>fabids</taxon>
        <taxon>Malpighiales</taxon>
        <taxon>Linaceae</taxon>
        <taxon>Linum</taxon>
    </lineage>
</organism>
<accession>A0AAV0R9T6</accession>
<keyword evidence="3" id="KW-1185">Reference proteome</keyword>
<feature type="compositionally biased region" description="Basic residues" evidence="1">
    <location>
        <begin position="7"/>
        <end position="20"/>
    </location>
</feature>
<feature type="non-terminal residue" evidence="2">
    <location>
        <position position="1"/>
    </location>
</feature>
<feature type="region of interest" description="Disordered" evidence="1">
    <location>
        <begin position="1"/>
        <end position="40"/>
    </location>
</feature>
<evidence type="ECO:0000313" key="3">
    <source>
        <dbReference type="Proteomes" id="UP001154282"/>
    </source>
</evidence>
<dbReference type="AlphaFoldDB" id="A0AAV0R9T6"/>
<gene>
    <name evidence="2" type="ORF">LITE_LOCUS47025</name>
</gene>
<sequence length="69" mass="7930">DWEESKRRRRSGGGRKRRRRGGQETESVNKTSGIRRGRVKESFVQLEGPHFTVKMTKHCAYSVSVPISV</sequence>